<evidence type="ECO:0000313" key="2">
    <source>
        <dbReference type="EMBL" id="MCJ2179388.1"/>
    </source>
</evidence>
<feature type="transmembrane region" description="Helical" evidence="1">
    <location>
        <begin position="16"/>
        <end position="36"/>
    </location>
</feature>
<feature type="transmembrane region" description="Helical" evidence="1">
    <location>
        <begin position="210"/>
        <end position="234"/>
    </location>
</feature>
<evidence type="ECO:0008006" key="4">
    <source>
        <dbReference type="Google" id="ProtNLM"/>
    </source>
</evidence>
<keyword evidence="1" id="KW-1133">Transmembrane helix</keyword>
<name>A0ABT0B3B6_9SPHN</name>
<feature type="transmembrane region" description="Helical" evidence="1">
    <location>
        <begin position="136"/>
        <end position="158"/>
    </location>
</feature>
<keyword evidence="3" id="KW-1185">Reference proteome</keyword>
<keyword evidence="1" id="KW-0812">Transmembrane</keyword>
<dbReference type="Proteomes" id="UP001162880">
    <property type="component" value="Unassembled WGS sequence"/>
</dbReference>
<feature type="transmembrane region" description="Helical" evidence="1">
    <location>
        <begin position="290"/>
        <end position="308"/>
    </location>
</feature>
<feature type="transmembrane region" description="Helical" evidence="1">
    <location>
        <begin position="345"/>
        <end position="368"/>
    </location>
</feature>
<dbReference type="RefSeq" id="WP_243994308.1">
    <property type="nucleotide sequence ID" value="NZ_JALHLE010000018.1"/>
</dbReference>
<comment type="caution">
    <text evidence="2">The sequence shown here is derived from an EMBL/GenBank/DDBJ whole genome shotgun (WGS) entry which is preliminary data.</text>
</comment>
<reference evidence="2" key="1">
    <citation type="submission" date="2022-03" db="EMBL/GenBank/DDBJ databases">
        <title>Identification of a novel bacterium isolated from mangrove sediments.</title>
        <authorList>
            <person name="Pan X."/>
        </authorList>
    </citation>
    <scope>NUCLEOTIDE SEQUENCE</scope>
    <source>
        <strain evidence="2">B2580</strain>
    </source>
</reference>
<evidence type="ECO:0000313" key="3">
    <source>
        <dbReference type="Proteomes" id="UP001162880"/>
    </source>
</evidence>
<dbReference type="EMBL" id="JALHLE010000018">
    <property type="protein sequence ID" value="MCJ2179388.1"/>
    <property type="molecule type" value="Genomic_DNA"/>
</dbReference>
<gene>
    <name evidence="2" type="ORF">MTR64_12475</name>
</gene>
<evidence type="ECO:0000256" key="1">
    <source>
        <dbReference type="SAM" id="Phobius"/>
    </source>
</evidence>
<protein>
    <recommendedName>
        <fullName evidence="4">Glycosyltransferase RgtA/B/C/D-like domain-containing protein</fullName>
    </recommendedName>
</protein>
<feature type="transmembrane region" description="Helical" evidence="1">
    <location>
        <begin position="264"/>
        <end position="284"/>
    </location>
</feature>
<organism evidence="2 3">
    <name type="scientific">Novosphingobium album</name>
    <name type="common">ex Hu et al. 2023</name>
    <dbReference type="NCBI Taxonomy" id="2930093"/>
    <lineage>
        <taxon>Bacteria</taxon>
        <taxon>Pseudomonadati</taxon>
        <taxon>Pseudomonadota</taxon>
        <taxon>Alphaproteobacteria</taxon>
        <taxon>Sphingomonadales</taxon>
        <taxon>Sphingomonadaceae</taxon>
        <taxon>Novosphingobium</taxon>
    </lineage>
</organism>
<keyword evidence="1" id="KW-0472">Membrane</keyword>
<feature type="transmembrane region" description="Helical" evidence="1">
    <location>
        <begin position="96"/>
        <end position="116"/>
    </location>
</feature>
<feature type="transmembrane region" description="Helical" evidence="1">
    <location>
        <begin position="170"/>
        <end position="190"/>
    </location>
</feature>
<accession>A0ABT0B3B6</accession>
<sequence>MEMGPIMPMAGGSAKLARWWPVLILLAVVPLLYPGIPPLTDLPGHMARIMVQMDGGRTADIARWYSFQWNLIPNLGTDLLAWLIEPVLGLEPAMKVIVILIVALQSVGYLLLARAAHGQVTATALFALPLTYGSPLQLGFLNFSLATALATLGLALWISPRMAVRPRLRYAIFSLIACAVWISHLAGWAMLCVMVGCCELAVRYERTQRFWTALAGGFAACSCLLLPQVLSLLWPAAPAHLPSYGFFRLAEKLYFLTSVLADRWTMFDVAAAFVLVVLILLTWWSRSFAMHKGLALSAIALFALLWLLPGKVIGARFADMRLVPTIFALAIIAVRPKFSGPPLKWLTIAGLVFFGVRLAGTTASMALWDRQFKQELAVLDSVPRGSQLISFDALPCRTFLLQDRVRDLHFPSFALTRRHAFANDQFAVTGGHLLAIHNPEAMPFDRDPSSIEIGEPCMGEIPVLASVARVSPAVPYLWIVWHTPELVVPGWQPVARSGVSVLYRRPSGRKAE</sequence>
<proteinExistence type="predicted"/>